<dbReference type="RefSeq" id="XP_024332071.1">
    <property type="nucleotide sequence ID" value="XM_024475549.1"/>
</dbReference>
<dbReference type="Proteomes" id="UP000034350">
    <property type="component" value="Unassembled WGS sequence"/>
</dbReference>
<evidence type="ECO:0000256" key="1">
    <source>
        <dbReference type="SAM" id="SignalP"/>
    </source>
</evidence>
<accession>A0A0F9ZG95</accession>
<dbReference type="VEuPathDB" id="MicrosporidiaDB:G9O61_00g007140"/>
<sequence length="254" mass="30239">MKYIALFVLDILGLKLQVAFYSNEFFNKIPLFDLNFVDGLKNEKLNSIIDFMITKNLIKITNSFDHESYYSNNEKLKELLSKQVKNIEIVMLDRLVNELIFLANDKLIKKVDLPICKMIFRIIECKKNNWEGIRKLHAGIEKYKWFETMNYYPCCYDCSLNERKNTFRFRAFCNLLKNYKNQSILALAKKSICFYIKNDQNISQKDINDFMIQDDEVIFECPKKIKVALTNVDFLSCDKILFDKKQVLFLNYLH</sequence>
<name>A0A0F9ZG95_9MICR</name>
<proteinExistence type="predicted"/>
<keyword evidence="3" id="KW-1185">Reference proteome</keyword>
<comment type="caution">
    <text evidence="2">The sequence shown here is derived from an EMBL/GenBank/DDBJ whole genome shotgun (WGS) entry which is preliminary data.</text>
</comment>
<feature type="signal peptide" evidence="1">
    <location>
        <begin position="1"/>
        <end position="21"/>
    </location>
</feature>
<dbReference type="GeneID" id="36320495"/>
<protein>
    <submittedName>
        <fullName evidence="2">Uncharacterized protein</fullName>
    </submittedName>
</protein>
<feature type="chain" id="PRO_5002530496" evidence="1">
    <location>
        <begin position="22"/>
        <end position="254"/>
    </location>
</feature>
<gene>
    <name evidence="2" type="ORF">AAJ76_400070062</name>
</gene>
<evidence type="ECO:0000313" key="3">
    <source>
        <dbReference type="Proteomes" id="UP000034350"/>
    </source>
</evidence>
<dbReference type="AlphaFoldDB" id="A0A0F9ZG95"/>
<dbReference type="EMBL" id="JPQZ01000004">
    <property type="protein sequence ID" value="KKO76329.1"/>
    <property type="molecule type" value="Genomic_DNA"/>
</dbReference>
<evidence type="ECO:0000313" key="2">
    <source>
        <dbReference type="EMBL" id="KKO76329.1"/>
    </source>
</evidence>
<keyword evidence="1" id="KW-0732">Signal</keyword>
<reference evidence="2 3" key="1">
    <citation type="journal article" date="2015" name="Environ. Microbiol.">
        <title>Genome analyses suggest the presence of polyploidy and recent human-driven expansions in eight global populations of the honeybee pathogen Nosema ceranae.</title>
        <authorList>
            <person name="Pelin A."/>
            <person name="Selman M."/>
            <person name="Aris-Brosou S."/>
            <person name="Farinelli L."/>
            <person name="Corradi N."/>
        </authorList>
    </citation>
    <scope>NUCLEOTIDE SEQUENCE [LARGE SCALE GENOMIC DNA]</scope>
    <source>
        <strain evidence="2 3">PA08 1199</strain>
    </source>
</reference>
<dbReference type="VEuPathDB" id="MicrosporidiaDB:AAJ76_400070062"/>
<organism evidence="2 3">
    <name type="scientific">Vairimorpha ceranae</name>
    <dbReference type="NCBI Taxonomy" id="40302"/>
    <lineage>
        <taxon>Eukaryota</taxon>
        <taxon>Fungi</taxon>
        <taxon>Fungi incertae sedis</taxon>
        <taxon>Microsporidia</taxon>
        <taxon>Nosematidae</taxon>
        <taxon>Vairimorpha</taxon>
    </lineage>
</organism>
<dbReference type="VEuPathDB" id="MicrosporidiaDB:NCER_101870"/>